<keyword evidence="5" id="KW-1185">Reference proteome</keyword>
<evidence type="ECO:0000256" key="1">
    <source>
        <dbReference type="ARBA" id="ARBA00022603"/>
    </source>
</evidence>
<keyword evidence="2 4" id="KW-0808">Transferase</keyword>
<keyword evidence="1 4" id="KW-0489">Methyltransferase</keyword>
<dbReference type="InterPro" id="IPR029063">
    <property type="entry name" value="SAM-dependent_MTases_sf"/>
</dbReference>
<evidence type="ECO:0000313" key="5">
    <source>
        <dbReference type="Proteomes" id="UP000202259"/>
    </source>
</evidence>
<dbReference type="AlphaFoldDB" id="A0A222G6R0"/>
<name>A0A222G6R0_9GAMM</name>
<dbReference type="PANTHER" id="PTHR13610">
    <property type="entry name" value="METHYLTRANSFERASE DOMAIN-CONTAINING PROTEIN"/>
    <property type="match status" value="1"/>
</dbReference>
<accession>A0A222G6R0</accession>
<dbReference type="OrthoDB" id="5510758at2"/>
<dbReference type="InterPro" id="IPR026170">
    <property type="entry name" value="FAM173A/B"/>
</dbReference>
<evidence type="ECO:0000256" key="2">
    <source>
        <dbReference type="ARBA" id="ARBA00022679"/>
    </source>
</evidence>
<organism evidence="4 5">
    <name type="scientific">Cognaticolwellia beringensis</name>
    <dbReference type="NCBI Taxonomy" id="1967665"/>
    <lineage>
        <taxon>Bacteria</taxon>
        <taxon>Pseudomonadati</taxon>
        <taxon>Pseudomonadota</taxon>
        <taxon>Gammaproteobacteria</taxon>
        <taxon>Alteromonadales</taxon>
        <taxon>Colwelliaceae</taxon>
        <taxon>Cognaticolwellia</taxon>
    </lineage>
</organism>
<dbReference type="PANTHER" id="PTHR13610:SF9">
    <property type="entry name" value="FI06469P"/>
    <property type="match status" value="1"/>
</dbReference>
<evidence type="ECO:0000313" key="4">
    <source>
        <dbReference type="EMBL" id="ASP47588.1"/>
    </source>
</evidence>
<reference evidence="4 5" key="1">
    <citation type="submission" date="2017-08" db="EMBL/GenBank/DDBJ databases">
        <title>Complete genome of Colwellia sp. NB097-1, a psychrophile bacterium ioslated from Bering Sea.</title>
        <authorList>
            <person name="Chen X."/>
        </authorList>
    </citation>
    <scope>NUCLEOTIDE SEQUENCE [LARGE SCALE GENOMIC DNA]</scope>
    <source>
        <strain evidence="4 5">NB097-1</strain>
    </source>
</reference>
<dbReference type="GO" id="GO:0016279">
    <property type="term" value="F:protein-lysine N-methyltransferase activity"/>
    <property type="evidence" value="ECO:0007669"/>
    <property type="project" value="InterPro"/>
</dbReference>
<keyword evidence="3" id="KW-0949">S-adenosyl-L-methionine</keyword>
<evidence type="ECO:0000256" key="3">
    <source>
        <dbReference type="ARBA" id="ARBA00022691"/>
    </source>
</evidence>
<dbReference type="Gene3D" id="3.40.50.150">
    <property type="entry name" value="Vaccinia Virus protein VP39"/>
    <property type="match status" value="1"/>
</dbReference>
<dbReference type="SUPFAM" id="SSF53335">
    <property type="entry name" value="S-adenosyl-L-methionine-dependent methyltransferases"/>
    <property type="match status" value="1"/>
</dbReference>
<protein>
    <submittedName>
        <fullName evidence="4">SAM-dependent methyltransferase</fullName>
    </submittedName>
</protein>
<dbReference type="Proteomes" id="UP000202259">
    <property type="component" value="Chromosome"/>
</dbReference>
<sequence>MPSSRKAYKVMSDLVDKTGTGPIIDLGSGWGNFVIPIAKSNRQRQVIGYEMSTLPWLISTLLKQILGLSNLTLHRENFYHASLPAASVIVCYLYPQAMIKIQAKLLLEQPKIDFLISNNFALPALQPDAVIMLDDFYKSPVYLYKIADPGTIQYSAKY</sequence>
<proteinExistence type="predicted"/>
<gene>
    <name evidence="4" type="ORF">B5D82_07365</name>
</gene>
<dbReference type="KEGG" id="cber:B5D82_07365"/>
<dbReference type="EMBL" id="CP020465">
    <property type="protein sequence ID" value="ASP47588.1"/>
    <property type="molecule type" value="Genomic_DNA"/>
</dbReference>
<dbReference type="GO" id="GO:0032259">
    <property type="term" value="P:methylation"/>
    <property type="evidence" value="ECO:0007669"/>
    <property type="project" value="UniProtKB-KW"/>
</dbReference>